<name>A0A645CMA7_9ZZZZ</name>
<proteinExistence type="predicted"/>
<organism evidence="1">
    <name type="scientific">bioreactor metagenome</name>
    <dbReference type="NCBI Taxonomy" id="1076179"/>
    <lineage>
        <taxon>unclassified sequences</taxon>
        <taxon>metagenomes</taxon>
        <taxon>ecological metagenomes</taxon>
    </lineage>
</organism>
<reference evidence="1" key="1">
    <citation type="submission" date="2019-08" db="EMBL/GenBank/DDBJ databases">
        <authorList>
            <person name="Kucharzyk K."/>
            <person name="Murdoch R.W."/>
            <person name="Higgins S."/>
            <person name="Loffler F."/>
        </authorList>
    </citation>
    <scope>NUCLEOTIDE SEQUENCE</scope>
</reference>
<comment type="caution">
    <text evidence="1">The sequence shown here is derived from an EMBL/GenBank/DDBJ whole genome shotgun (WGS) entry which is preliminary data.</text>
</comment>
<evidence type="ECO:0000313" key="1">
    <source>
        <dbReference type="EMBL" id="MPM78037.1"/>
    </source>
</evidence>
<gene>
    <name evidence="1" type="ORF">SDC9_125047</name>
</gene>
<sequence>MRVRYNILDGLIADACRPARAGVGDSLAGVRIRSGAVDKYYAVLGICRVYT</sequence>
<protein>
    <submittedName>
        <fullName evidence="1">Uncharacterized protein</fullName>
    </submittedName>
</protein>
<dbReference type="EMBL" id="VSSQ01028348">
    <property type="protein sequence ID" value="MPM78037.1"/>
    <property type="molecule type" value="Genomic_DNA"/>
</dbReference>
<dbReference type="AlphaFoldDB" id="A0A645CMA7"/>
<accession>A0A645CMA7</accession>